<sequence length="53" mass="5690">MGGELRSHAQPVGGIWVMYSRARVTRLQQTNAIVSTASLSSLFLLSDLLSGVN</sequence>
<reference evidence="1" key="1">
    <citation type="journal article" date="2023" name="Mol. Ecol. Resour.">
        <title>Chromosome-level genome assembly of a triploid poplar Populus alba 'Berolinensis'.</title>
        <authorList>
            <person name="Chen S."/>
            <person name="Yu Y."/>
            <person name="Wang X."/>
            <person name="Wang S."/>
            <person name="Zhang T."/>
            <person name="Zhou Y."/>
            <person name="He R."/>
            <person name="Meng N."/>
            <person name="Wang Y."/>
            <person name="Liu W."/>
            <person name="Liu Z."/>
            <person name="Liu J."/>
            <person name="Guo Q."/>
            <person name="Huang H."/>
            <person name="Sederoff R.R."/>
            <person name="Wang G."/>
            <person name="Qu G."/>
            <person name="Chen S."/>
        </authorList>
    </citation>
    <scope>NUCLEOTIDE SEQUENCE</scope>
    <source>
        <strain evidence="1">SC-2020</strain>
    </source>
</reference>
<comment type="caution">
    <text evidence="1">The sequence shown here is derived from an EMBL/GenBank/DDBJ whole genome shotgun (WGS) entry which is preliminary data.</text>
</comment>
<dbReference type="AlphaFoldDB" id="A0AAD6QF19"/>
<dbReference type="Proteomes" id="UP001164929">
    <property type="component" value="Chromosome 8"/>
</dbReference>
<proteinExistence type="predicted"/>
<protein>
    <submittedName>
        <fullName evidence="1">Uncharacterized protein</fullName>
    </submittedName>
</protein>
<name>A0AAD6QF19_9ROSI</name>
<gene>
    <name evidence="1" type="ORF">NC653_021923</name>
</gene>
<evidence type="ECO:0000313" key="1">
    <source>
        <dbReference type="EMBL" id="KAJ6989182.1"/>
    </source>
</evidence>
<accession>A0AAD6QF19</accession>
<dbReference type="EMBL" id="JAQIZT010000008">
    <property type="protein sequence ID" value="KAJ6989182.1"/>
    <property type="molecule type" value="Genomic_DNA"/>
</dbReference>
<organism evidence="1 2">
    <name type="scientific">Populus alba x Populus x berolinensis</name>
    <dbReference type="NCBI Taxonomy" id="444605"/>
    <lineage>
        <taxon>Eukaryota</taxon>
        <taxon>Viridiplantae</taxon>
        <taxon>Streptophyta</taxon>
        <taxon>Embryophyta</taxon>
        <taxon>Tracheophyta</taxon>
        <taxon>Spermatophyta</taxon>
        <taxon>Magnoliopsida</taxon>
        <taxon>eudicotyledons</taxon>
        <taxon>Gunneridae</taxon>
        <taxon>Pentapetalae</taxon>
        <taxon>rosids</taxon>
        <taxon>fabids</taxon>
        <taxon>Malpighiales</taxon>
        <taxon>Salicaceae</taxon>
        <taxon>Saliceae</taxon>
        <taxon>Populus</taxon>
    </lineage>
</organism>
<evidence type="ECO:0000313" key="2">
    <source>
        <dbReference type="Proteomes" id="UP001164929"/>
    </source>
</evidence>
<keyword evidence="2" id="KW-1185">Reference proteome</keyword>